<dbReference type="EMBL" id="AMFJ01000164">
    <property type="protein sequence ID" value="EKE29480.1"/>
    <property type="molecule type" value="Genomic_DNA"/>
</dbReference>
<feature type="transmembrane region" description="Helical" evidence="1">
    <location>
        <begin position="31"/>
        <end position="52"/>
    </location>
</feature>
<proteinExistence type="predicted"/>
<comment type="caution">
    <text evidence="2">The sequence shown here is derived from an EMBL/GenBank/DDBJ whole genome shotgun (WGS) entry which is preliminary data.</text>
</comment>
<dbReference type="AlphaFoldDB" id="K2H0W7"/>
<organism evidence="2">
    <name type="scientific">uncultured bacterium</name>
    <name type="common">gcode 4</name>
    <dbReference type="NCBI Taxonomy" id="1234023"/>
    <lineage>
        <taxon>Bacteria</taxon>
        <taxon>environmental samples</taxon>
    </lineage>
</organism>
<sequence length="125" mass="14724">MKIFFSIFFNALILYAIAFFMPVVWDTWVVANWGIQLYFIGWVILGLLNFVVKPLLKLIWLPFMLLTFWLFILVINGIILYLLQRIIAGLNIPNVVFEINWALNFIIAVAIFTVFNIIYNTFLKK</sequence>
<evidence type="ECO:0008006" key="3">
    <source>
        <dbReference type="Google" id="ProtNLM"/>
    </source>
</evidence>
<dbReference type="InterPro" id="IPR007165">
    <property type="entry name" value="Phage_holin_4_2"/>
</dbReference>
<protein>
    <recommendedName>
        <fullName evidence="3">Phage holin family protein</fullName>
    </recommendedName>
</protein>
<evidence type="ECO:0000256" key="1">
    <source>
        <dbReference type="SAM" id="Phobius"/>
    </source>
</evidence>
<feature type="transmembrane region" description="Helical" evidence="1">
    <location>
        <begin position="101"/>
        <end position="119"/>
    </location>
</feature>
<keyword evidence="1" id="KW-0812">Transmembrane</keyword>
<name>K2H0W7_9BACT</name>
<evidence type="ECO:0000313" key="2">
    <source>
        <dbReference type="EMBL" id="EKE29480.1"/>
    </source>
</evidence>
<dbReference type="Pfam" id="PF04020">
    <property type="entry name" value="Phage_holin_4_2"/>
    <property type="match status" value="1"/>
</dbReference>
<accession>K2H0W7</accession>
<reference evidence="2" key="1">
    <citation type="journal article" date="2012" name="Science">
        <title>Fermentation, hydrogen, and sulfur metabolism in multiple uncultivated bacterial phyla.</title>
        <authorList>
            <person name="Wrighton K.C."/>
            <person name="Thomas B.C."/>
            <person name="Sharon I."/>
            <person name="Miller C.S."/>
            <person name="Castelle C.J."/>
            <person name="VerBerkmoes N.C."/>
            <person name="Wilkins M.J."/>
            <person name="Hettich R.L."/>
            <person name="Lipton M.S."/>
            <person name="Williams K.H."/>
            <person name="Long P.E."/>
            <person name="Banfield J.F."/>
        </authorList>
    </citation>
    <scope>NUCLEOTIDE SEQUENCE [LARGE SCALE GENOMIC DNA]</scope>
</reference>
<keyword evidence="1" id="KW-1133">Transmembrane helix</keyword>
<feature type="transmembrane region" description="Helical" evidence="1">
    <location>
        <begin position="59"/>
        <end position="81"/>
    </location>
</feature>
<feature type="transmembrane region" description="Helical" evidence="1">
    <location>
        <begin position="7"/>
        <end position="25"/>
    </location>
</feature>
<gene>
    <name evidence="2" type="ORF">ACD_2C00164G0001</name>
</gene>
<keyword evidence="1" id="KW-0472">Membrane</keyword>